<feature type="transmembrane region" description="Helical" evidence="1">
    <location>
        <begin position="96"/>
        <end position="129"/>
    </location>
</feature>
<feature type="transmembrane region" description="Helical" evidence="1">
    <location>
        <begin position="135"/>
        <end position="158"/>
    </location>
</feature>
<dbReference type="Proteomes" id="UP000008366">
    <property type="component" value="Unassembled WGS sequence"/>
</dbReference>
<organism evidence="2 3">
    <name type="scientific">Kineosphaera limosa NBRC 100340</name>
    <dbReference type="NCBI Taxonomy" id="1184609"/>
    <lineage>
        <taxon>Bacteria</taxon>
        <taxon>Bacillati</taxon>
        <taxon>Actinomycetota</taxon>
        <taxon>Actinomycetes</taxon>
        <taxon>Micrococcales</taxon>
        <taxon>Dermatophilaceae</taxon>
        <taxon>Kineosphaera</taxon>
    </lineage>
</organism>
<comment type="caution">
    <text evidence="2">The sequence shown here is derived from an EMBL/GenBank/DDBJ whole genome shotgun (WGS) entry which is preliminary data.</text>
</comment>
<feature type="transmembrane region" description="Helical" evidence="1">
    <location>
        <begin position="21"/>
        <end position="46"/>
    </location>
</feature>
<feature type="transmembrane region" description="Helical" evidence="1">
    <location>
        <begin position="179"/>
        <end position="199"/>
    </location>
</feature>
<dbReference type="AlphaFoldDB" id="K6W7N5"/>
<proteinExistence type="predicted"/>
<evidence type="ECO:0000313" key="2">
    <source>
        <dbReference type="EMBL" id="GAB95205.1"/>
    </source>
</evidence>
<reference evidence="2 3" key="1">
    <citation type="submission" date="2012-08" db="EMBL/GenBank/DDBJ databases">
        <title>Whole genome shotgun sequence of Kineosphaera limosa NBRC 100340.</title>
        <authorList>
            <person name="Yoshida I."/>
            <person name="Isaki S."/>
            <person name="Hosoyama A."/>
            <person name="Tsuchikane K."/>
            <person name="Katsumata H."/>
            <person name="Ando Y."/>
            <person name="Ohji S."/>
            <person name="Hamada M."/>
            <person name="Tamura T."/>
            <person name="Yamazoe A."/>
            <person name="Yamazaki S."/>
            <person name="Fujita N."/>
        </authorList>
    </citation>
    <scope>NUCLEOTIDE SEQUENCE [LARGE SCALE GENOMIC DNA]</scope>
    <source>
        <strain evidence="2 3">NBRC 100340</strain>
    </source>
</reference>
<keyword evidence="3" id="KW-1185">Reference proteome</keyword>
<accession>K6W7N5</accession>
<sequence length="200" mass="20572">MLSSICPLGERARASRWPVTTGAYVLGSVAGGVALGTLGAGVGALVPTTWRGSVPVLGLFAALLIVGLLADLGLLGRALPSWRRQVDEQWLTRYRGWVYGVGFGVQLGFGVATIVPSATTYAVVVAAMLTGQPSAGAVIGATFGLVRALPVFLVARVEAPGQLRALFRGLQRWARPADVLAQVSLALAALVLMAGAVALI</sequence>
<evidence type="ECO:0000256" key="1">
    <source>
        <dbReference type="SAM" id="Phobius"/>
    </source>
</evidence>
<dbReference type="EMBL" id="BAHD01000017">
    <property type="protein sequence ID" value="GAB95205.1"/>
    <property type="molecule type" value="Genomic_DNA"/>
</dbReference>
<keyword evidence="1" id="KW-0472">Membrane</keyword>
<feature type="transmembrane region" description="Helical" evidence="1">
    <location>
        <begin position="52"/>
        <end position="75"/>
    </location>
</feature>
<evidence type="ECO:0000313" key="3">
    <source>
        <dbReference type="Proteomes" id="UP000008366"/>
    </source>
</evidence>
<dbReference type="STRING" id="1184609.KILIM_017_00500"/>
<protein>
    <submittedName>
        <fullName evidence="2">Uncharacterized protein</fullName>
    </submittedName>
</protein>
<dbReference type="OrthoDB" id="4870013at2"/>
<name>K6W7N5_9MICO</name>
<gene>
    <name evidence="2" type="ORF">KILIM_017_00500</name>
</gene>
<dbReference type="RefSeq" id="WP_006591737.1">
    <property type="nucleotide sequence ID" value="NZ_BAHD01000017.1"/>
</dbReference>
<keyword evidence="1" id="KW-1133">Transmembrane helix</keyword>
<keyword evidence="1" id="KW-0812">Transmembrane</keyword>